<dbReference type="Gene3D" id="1.20.1050.10">
    <property type="match status" value="1"/>
</dbReference>
<dbReference type="Pfam" id="PF13417">
    <property type="entry name" value="GST_N_3"/>
    <property type="match status" value="1"/>
</dbReference>
<dbReference type="OrthoDB" id="2309723at2759"/>
<dbReference type="InterPro" id="IPR036249">
    <property type="entry name" value="Thioredoxin-like_sf"/>
</dbReference>
<sequence length="216" mass="23620">MVLQVHHMELSQSERIVFLCEELSIPYTLIRHKRAPLFAPESLRLPGNPLGKSPFLEDPDEGVALAESGAICEYILGKAGDTTLSKKYGDKGFADYLYWFHYANAGLQPAVVGSMLLSLSALPEGDEGDGAGADFTAADIMSVYTVTTQRYFGPHLKLAAYPNILRWLKDVSERPGYRRAMEKGDPEMELLVGAEAPATTLIQEGGVGSGIWKKKN</sequence>
<reference evidence="3" key="1">
    <citation type="journal article" date="2020" name="Stud. Mycol.">
        <title>101 Dothideomycetes genomes: a test case for predicting lifestyles and emergence of pathogens.</title>
        <authorList>
            <person name="Haridas S."/>
            <person name="Albert R."/>
            <person name="Binder M."/>
            <person name="Bloem J."/>
            <person name="Labutti K."/>
            <person name="Salamov A."/>
            <person name="Andreopoulos B."/>
            <person name="Baker S."/>
            <person name="Barry K."/>
            <person name="Bills G."/>
            <person name="Bluhm B."/>
            <person name="Cannon C."/>
            <person name="Castanera R."/>
            <person name="Culley D."/>
            <person name="Daum C."/>
            <person name="Ezra D."/>
            <person name="Gonzalez J."/>
            <person name="Henrissat B."/>
            <person name="Kuo A."/>
            <person name="Liang C."/>
            <person name="Lipzen A."/>
            <person name="Lutzoni F."/>
            <person name="Magnuson J."/>
            <person name="Mondo S."/>
            <person name="Nolan M."/>
            <person name="Ohm R."/>
            <person name="Pangilinan J."/>
            <person name="Park H.-J."/>
            <person name="Ramirez L."/>
            <person name="Alfaro M."/>
            <person name="Sun H."/>
            <person name="Tritt A."/>
            <person name="Yoshinaga Y."/>
            <person name="Zwiers L.-H."/>
            <person name="Turgeon B."/>
            <person name="Goodwin S."/>
            <person name="Spatafora J."/>
            <person name="Crous P."/>
            <person name="Grigoriev I."/>
        </authorList>
    </citation>
    <scope>NUCLEOTIDE SEQUENCE</scope>
    <source>
        <strain evidence="3">CBS 690.94</strain>
    </source>
</reference>
<organism evidence="3 4">
    <name type="scientific">Karstenula rhodostoma CBS 690.94</name>
    <dbReference type="NCBI Taxonomy" id="1392251"/>
    <lineage>
        <taxon>Eukaryota</taxon>
        <taxon>Fungi</taxon>
        <taxon>Dikarya</taxon>
        <taxon>Ascomycota</taxon>
        <taxon>Pezizomycotina</taxon>
        <taxon>Dothideomycetes</taxon>
        <taxon>Pleosporomycetidae</taxon>
        <taxon>Pleosporales</taxon>
        <taxon>Massarineae</taxon>
        <taxon>Didymosphaeriaceae</taxon>
        <taxon>Karstenula</taxon>
    </lineage>
</organism>
<dbReference type="PROSITE" id="PS50404">
    <property type="entry name" value="GST_NTER"/>
    <property type="match status" value="1"/>
</dbReference>
<dbReference type="PANTHER" id="PTHR44051:SF9">
    <property type="entry name" value="GLUTATHIONE S-TRANSFERASE 1"/>
    <property type="match status" value="1"/>
</dbReference>
<gene>
    <name evidence="3" type="ORF">P171DRAFT_494416</name>
</gene>
<dbReference type="Gene3D" id="3.40.30.10">
    <property type="entry name" value="Glutaredoxin"/>
    <property type="match status" value="1"/>
</dbReference>
<dbReference type="AlphaFoldDB" id="A0A9P4PHM3"/>
<evidence type="ECO:0000259" key="2">
    <source>
        <dbReference type="PROSITE" id="PS50404"/>
    </source>
</evidence>
<evidence type="ECO:0000256" key="1">
    <source>
        <dbReference type="ARBA" id="ARBA00007409"/>
    </source>
</evidence>
<dbReference type="EMBL" id="MU001501">
    <property type="protein sequence ID" value="KAF2444195.1"/>
    <property type="molecule type" value="Genomic_DNA"/>
</dbReference>
<dbReference type="PANTHER" id="PTHR44051">
    <property type="entry name" value="GLUTATHIONE S-TRANSFERASE-RELATED"/>
    <property type="match status" value="1"/>
</dbReference>
<dbReference type="InterPro" id="IPR036282">
    <property type="entry name" value="Glutathione-S-Trfase_C_sf"/>
</dbReference>
<proteinExistence type="inferred from homology"/>
<dbReference type="CDD" id="cd03046">
    <property type="entry name" value="GST_N_GTT1_like"/>
    <property type="match status" value="1"/>
</dbReference>
<evidence type="ECO:0000313" key="4">
    <source>
        <dbReference type="Proteomes" id="UP000799764"/>
    </source>
</evidence>
<dbReference type="InterPro" id="IPR004045">
    <property type="entry name" value="Glutathione_S-Trfase_N"/>
</dbReference>
<dbReference type="Proteomes" id="UP000799764">
    <property type="component" value="Unassembled WGS sequence"/>
</dbReference>
<feature type="domain" description="GST N-terminal" evidence="2">
    <location>
        <begin position="1"/>
        <end position="83"/>
    </location>
</feature>
<comment type="caution">
    <text evidence="3">The sequence shown here is derived from an EMBL/GenBank/DDBJ whole genome shotgun (WGS) entry which is preliminary data.</text>
</comment>
<name>A0A9P4PHM3_9PLEO</name>
<keyword evidence="4" id="KW-1185">Reference proteome</keyword>
<evidence type="ECO:0000313" key="3">
    <source>
        <dbReference type="EMBL" id="KAF2444195.1"/>
    </source>
</evidence>
<comment type="similarity">
    <text evidence="1">Belongs to the GST superfamily.</text>
</comment>
<accession>A0A9P4PHM3</accession>
<protein>
    <recommendedName>
        <fullName evidence="2">GST N-terminal domain-containing protein</fullName>
    </recommendedName>
</protein>
<dbReference type="SUPFAM" id="SSF52833">
    <property type="entry name" value="Thioredoxin-like"/>
    <property type="match status" value="1"/>
</dbReference>
<dbReference type="SUPFAM" id="SSF47616">
    <property type="entry name" value="GST C-terminal domain-like"/>
    <property type="match status" value="1"/>
</dbReference>